<keyword evidence="15" id="KW-1185">Reference proteome</keyword>
<reference evidence="14 15" key="1">
    <citation type="submission" date="2016-03" db="EMBL/GenBank/DDBJ databases">
        <authorList>
            <person name="Devillers H."/>
        </authorList>
    </citation>
    <scope>NUCLEOTIDE SEQUENCE [LARGE SCALE GENOMIC DNA]</scope>
    <source>
        <strain evidence="14">CBS 11717</strain>
    </source>
</reference>
<evidence type="ECO:0000256" key="11">
    <source>
        <dbReference type="ARBA" id="ARBA00073774"/>
    </source>
</evidence>
<dbReference type="Gene3D" id="3.40.50.300">
    <property type="entry name" value="P-loop containing nucleotide triphosphate hydrolases"/>
    <property type="match status" value="1"/>
</dbReference>
<dbReference type="InterPro" id="IPR036187">
    <property type="entry name" value="DNA_mismatch_repair_MutS_sf"/>
</dbReference>
<evidence type="ECO:0000256" key="1">
    <source>
        <dbReference type="ARBA" id="ARBA00004123"/>
    </source>
</evidence>
<dbReference type="GO" id="GO:0006298">
    <property type="term" value="P:mismatch repair"/>
    <property type="evidence" value="ECO:0007669"/>
    <property type="project" value="InterPro"/>
</dbReference>
<evidence type="ECO:0000256" key="3">
    <source>
        <dbReference type="ARBA" id="ARBA00022151"/>
    </source>
</evidence>
<evidence type="ECO:0000313" key="14">
    <source>
        <dbReference type="EMBL" id="SCU77340.1"/>
    </source>
</evidence>
<dbReference type="InterPro" id="IPR007696">
    <property type="entry name" value="DNA_mismatch_repair_MutS_core"/>
</dbReference>
<dbReference type="Gene3D" id="1.10.1420.10">
    <property type="match status" value="2"/>
</dbReference>
<dbReference type="SMART" id="SM00534">
    <property type="entry name" value="MUTSac"/>
    <property type="match status" value="1"/>
</dbReference>
<accession>A0A1G4ILD5</accession>
<dbReference type="Gene3D" id="3.40.1170.10">
    <property type="entry name" value="DNA repair protein MutS, domain I"/>
    <property type="match status" value="1"/>
</dbReference>
<evidence type="ECO:0000256" key="10">
    <source>
        <dbReference type="ARBA" id="ARBA00029792"/>
    </source>
</evidence>
<evidence type="ECO:0000256" key="8">
    <source>
        <dbReference type="ARBA" id="ARBA00023204"/>
    </source>
</evidence>
<dbReference type="SUPFAM" id="SSF53150">
    <property type="entry name" value="DNA repair protein MutS, domain II"/>
    <property type="match status" value="1"/>
</dbReference>
<dbReference type="GO" id="GO:0005524">
    <property type="term" value="F:ATP binding"/>
    <property type="evidence" value="ECO:0007669"/>
    <property type="project" value="UniProtKB-KW"/>
</dbReference>
<dbReference type="InterPro" id="IPR016151">
    <property type="entry name" value="DNA_mismatch_repair_MutS_N"/>
</dbReference>
<keyword evidence="5" id="KW-0227">DNA damage</keyword>
<evidence type="ECO:0000256" key="7">
    <source>
        <dbReference type="ARBA" id="ARBA00023125"/>
    </source>
</evidence>
<dbReference type="SUPFAM" id="SSF48334">
    <property type="entry name" value="DNA repair protein MutS, domain III"/>
    <property type="match status" value="1"/>
</dbReference>
<dbReference type="GO" id="GO:0140664">
    <property type="term" value="F:ATP-dependent DNA damage sensor activity"/>
    <property type="evidence" value="ECO:0007669"/>
    <property type="project" value="InterPro"/>
</dbReference>
<evidence type="ECO:0000256" key="12">
    <source>
        <dbReference type="SAM" id="MobiDB-lite"/>
    </source>
</evidence>
<name>A0A1G4ILD5_9SACH</name>
<dbReference type="Gene3D" id="3.30.420.110">
    <property type="entry name" value="MutS, connector domain"/>
    <property type="match status" value="1"/>
</dbReference>
<organism evidence="14 15">
    <name type="scientific">Lachancea mirantina</name>
    <dbReference type="NCBI Taxonomy" id="1230905"/>
    <lineage>
        <taxon>Eukaryota</taxon>
        <taxon>Fungi</taxon>
        <taxon>Dikarya</taxon>
        <taxon>Ascomycota</taxon>
        <taxon>Saccharomycotina</taxon>
        <taxon>Saccharomycetes</taxon>
        <taxon>Saccharomycetales</taxon>
        <taxon>Saccharomycetaceae</taxon>
        <taxon>Lachancea</taxon>
    </lineage>
</organism>
<gene>
    <name evidence="14" type="ORF">LAMI_0A00782G</name>
</gene>
<keyword evidence="7" id="KW-0238">DNA-binding</keyword>
<proteinExistence type="inferred from homology"/>
<evidence type="ECO:0000259" key="13">
    <source>
        <dbReference type="PROSITE" id="PS00486"/>
    </source>
</evidence>
<dbReference type="Pfam" id="PF01624">
    <property type="entry name" value="MutS_I"/>
    <property type="match status" value="1"/>
</dbReference>
<dbReference type="SUPFAM" id="SSF52540">
    <property type="entry name" value="P-loop containing nucleoside triphosphate hydrolases"/>
    <property type="match status" value="1"/>
</dbReference>
<dbReference type="InterPro" id="IPR007695">
    <property type="entry name" value="DNA_mismatch_repair_MutS-lik_N"/>
</dbReference>
<dbReference type="Pfam" id="PF05190">
    <property type="entry name" value="MutS_IV"/>
    <property type="match status" value="1"/>
</dbReference>
<evidence type="ECO:0000256" key="9">
    <source>
        <dbReference type="ARBA" id="ARBA00023242"/>
    </source>
</evidence>
<dbReference type="PIRSF" id="PIRSF037677">
    <property type="entry name" value="DNA_mis_repair_Msh6"/>
    <property type="match status" value="1"/>
</dbReference>
<dbReference type="Pfam" id="PF00488">
    <property type="entry name" value="MutS_V"/>
    <property type="match status" value="1"/>
</dbReference>
<dbReference type="GO" id="GO:0030983">
    <property type="term" value="F:mismatched DNA binding"/>
    <property type="evidence" value="ECO:0007669"/>
    <property type="project" value="InterPro"/>
</dbReference>
<evidence type="ECO:0000256" key="6">
    <source>
        <dbReference type="ARBA" id="ARBA00022840"/>
    </source>
</evidence>
<dbReference type="InterPro" id="IPR036678">
    <property type="entry name" value="MutS_con_dom_sf"/>
</dbReference>
<dbReference type="GO" id="GO:0005634">
    <property type="term" value="C:nucleus"/>
    <property type="evidence" value="ECO:0007669"/>
    <property type="project" value="UniProtKB-SubCell"/>
</dbReference>
<dbReference type="STRING" id="1230905.A0A1G4ILD5"/>
<sequence length="1025" mass="117903">MPSQPTISKFFKARHQSQKTRIDSLIQQRRSVEKDRQIPKNGFTSVNGLSSISPITKLKDLSYLRKQDATNNGNYETLDENSRNLASIEFASKLDKSLKRKEIDYLRVNDLAEVETTPQGTDVSDLPESGKRRKTDQLTPLDQQVKDLKLANLDKILAVRVGYKYKFFAQDAVVVSGILRIMLINGKRTLDDSHPQDHLYKQLAYCSIPDNRLEIHLKRLLPHNLKIGVVEQTETLALKKNSGTGNKVFQRKVDKVFTKATFSINENFASGEDDSYRRDNAIWSLFSKEDNGILYYFLISVELSSGEVVYDQFSERFDQKSELEKRIAYLRPVEIIHHTEIPFRVLKLMKKNDPTIMFTLIGKEFEKDEILNTLLENSLNLREEFMVLASILDAYLRSYGAEQVLRLKENYTPFSSRFHMVLSPNTLESLEVFKNRTDGKIKGSLLWLMDHTRTPYGFEMLRKWIAKPLTDEGEINRRFDAVQCIKGEITKIFMEGLCNLLKESPDLRRILNRISYGQTSRKEIYFFLKHLDKIACHFRRHLRYLDDSVLAQDGKISQKSHLLSDILNSLNKMLSECQFDHQLNMINVVAVMDKDKEKNKVEFFNLNNYDNAEVIVAKLRDIEGIREKLHNELEEVRRVLKRPNFNYKDEIEYLIEVRNSQVAGLPKSWVKVNSTKLISRFRTPEIQRLVDELDYQKTLLIIINEEEYLRFLSKIRQSYGNLKSIIDNLATFDCILSLAATSMNKDYVRPVLCSDKREISVSNGRNPIIESLDVNYVPNDVHMSEENKITVITGPNMGGKSSYIRQVALIIIMAQIGSFVPAEKAILPTFDSIHTRIGAYDNLLKGESTFKVEMLEMLDILTNSTKDSLLLLDEVGRGTGTIDGISISYGILKYFLDQGIMCPYILFITHYPILGAIKSPLIGNCHMSYLEETRPGEKWPSVVMLYKLVQGPTHSSYGLNVARLAGIPLDIINRAFDISQRMREESEEAANINFFYKVKSIITDTTLDKQQKISCLFNLSTLNDQ</sequence>
<dbReference type="InterPro" id="IPR027417">
    <property type="entry name" value="P-loop_NTPase"/>
</dbReference>
<dbReference type="EMBL" id="LT598462">
    <property type="protein sequence ID" value="SCU77340.1"/>
    <property type="molecule type" value="Genomic_DNA"/>
</dbReference>
<dbReference type="NCBIfam" id="NF003810">
    <property type="entry name" value="PRK05399.1"/>
    <property type="match status" value="1"/>
</dbReference>
<evidence type="ECO:0000256" key="5">
    <source>
        <dbReference type="ARBA" id="ARBA00022763"/>
    </source>
</evidence>
<dbReference type="FunFam" id="3.40.50.300:FF:002852">
    <property type="entry name" value="Mismatch repair protein"/>
    <property type="match status" value="1"/>
</dbReference>
<dbReference type="InterPro" id="IPR000432">
    <property type="entry name" value="DNA_mismatch_repair_MutS_C"/>
</dbReference>
<dbReference type="InterPro" id="IPR045076">
    <property type="entry name" value="MutS"/>
</dbReference>
<dbReference type="PANTHER" id="PTHR11361">
    <property type="entry name" value="DNA MISMATCH REPAIR PROTEIN MUTS FAMILY MEMBER"/>
    <property type="match status" value="1"/>
</dbReference>
<dbReference type="GO" id="GO:0006312">
    <property type="term" value="P:mitotic recombination"/>
    <property type="evidence" value="ECO:0007669"/>
    <property type="project" value="TreeGrafter"/>
</dbReference>
<keyword evidence="9" id="KW-0539">Nucleus</keyword>
<dbReference type="Proteomes" id="UP000191024">
    <property type="component" value="Chromosome A"/>
</dbReference>
<dbReference type="PANTHER" id="PTHR11361:SF122">
    <property type="entry name" value="DNA MISMATCH REPAIR PROTEIN MSH3"/>
    <property type="match status" value="1"/>
</dbReference>
<dbReference type="SUPFAM" id="SSF55271">
    <property type="entry name" value="DNA repair protein MutS, domain I"/>
    <property type="match status" value="1"/>
</dbReference>
<dbReference type="AlphaFoldDB" id="A0A1G4ILD5"/>
<keyword evidence="4" id="KW-0547">Nucleotide-binding</keyword>
<keyword evidence="6" id="KW-0067">ATP-binding</keyword>
<evidence type="ECO:0000256" key="4">
    <source>
        <dbReference type="ARBA" id="ARBA00022741"/>
    </source>
</evidence>
<comment type="similarity">
    <text evidence="2">Belongs to the DNA mismatch repair MutS family. MSH3 subfamily.</text>
</comment>
<dbReference type="InterPro" id="IPR007861">
    <property type="entry name" value="DNA_mismatch_repair_MutS_clamp"/>
</dbReference>
<dbReference type="InterPro" id="IPR017261">
    <property type="entry name" value="DNA_mismatch_repair_MutS/MSH"/>
</dbReference>
<dbReference type="PROSITE" id="PS00486">
    <property type="entry name" value="DNA_MISMATCH_REPAIR_2"/>
    <property type="match status" value="1"/>
</dbReference>
<comment type="subcellular location">
    <subcellularLocation>
        <location evidence="1">Nucleus</location>
    </subcellularLocation>
</comment>
<evidence type="ECO:0000256" key="2">
    <source>
        <dbReference type="ARBA" id="ARBA00007094"/>
    </source>
</evidence>
<protein>
    <recommendedName>
        <fullName evidence="3 11">DNA mismatch repair protein MSH3</fullName>
    </recommendedName>
    <alternativeName>
        <fullName evidence="3 11">DNA mismatch repair protein MSH3</fullName>
    </alternativeName>
    <alternativeName>
        <fullName evidence="10">MutS protein homolog 3</fullName>
    </alternativeName>
</protein>
<dbReference type="OrthoDB" id="121051at2759"/>
<feature type="domain" description="DNA mismatch repair proteins mutS family" evidence="13">
    <location>
        <begin position="868"/>
        <end position="884"/>
    </location>
</feature>
<dbReference type="SMART" id="SM00533">
    <property type="entry name" value="MUTSd"/>
    <property type="match status" value="1"/>
</dbReference>
<evidence type="ECO:0000313" key="15">
    <source>
        <dbReference type="Proteomes" id="UP000191024"/>
    </source>
</evidence>
<feature type="region of interest" description="Disordered" evidence="12">
    <location>
        <begin position="116"/>
        <end position="136"/>
    </location>
</feature>
<dbReference type="Pfam" id="PF05192">
    <property type="entry name" value="MutS_III"/>
    <property type="match status" value="1"/>
</dbReference>
<keyword evidence="8" id="KW-0234">DNA repair</keyword>